<protein>
    <submittedName>
        <fullName evidence="1">Uncharacterized protein</fullName>
    </submittedName>
</protein>
<dbReference type="AlphaFoldDB" id="A0A8W8MDJ3"/>
<dbReference type="Proteomes" id="UP000005408">
    <property type="component" value="Unassembled WGS sequence"/>
</dbReference>
<reference evidence="1" key="1">
    <citation type="submission" date="2022-08" db="UniProtKB">
        <authorList>
            <consortium name="EnsemblMetazoa"/>
        </authorList>
    </citation>
    <scope>IDENTIFICATION</scope>
    <source>
        <strain evidence="1">05x7-T-G4-1.051#20</strain>
    </source>
</reference>
<proteinExistence type="predicted"/>
<evidence type="ECO:0000313" key="1">
    <source>
        <dbReference type="EnsemblMetazoa" id="G32274.1:cds"/>
    </source>
</evidence>
<keyword evidence="2" id="KW-1185">Reference proteome</keyword>
<organism evidence="1 2">
    <name type="scientific">Magallana gigas</name>
    <name type="common">Pacific oyster</name>
    <name type="synonym">Crassostrea gigas</name>
    <dbReference type="NCBI Taxonomy" id="29159"/>
    <lineage>
        <taxon>Eukaryota</taxon>
        <taxon>Metazoa</taxon>
        <taxon>Spiralia</taxon>
        <taxon>Lophotrochozoa</taxon>
        <taxon>Mollusca</taxon>
        <taxon>Bivalvia</taxon>
        <taxon>Autobranchia</taxon>
        <taxon>Pteriomorphia</taxon>
        <taxon>Ostreida</taxon>
        <taxon>Ostreoidea</taxon>
        <taxon>Ostreidae</taxon>
        <taxon>Magallana</taxon>
    </lineage>
</organism>
<name>A0A8W8MDJ3_MAGGI</name>
<accession>A0A8W8MDJ3</accession>
<sequence>MTKKTSQVSCPSHQVLHNVLLHLLRDTVYISTSLTKTSEGKDVDLSIIEPRVSATITTLKRMEEKDAPFTSRAASVAEN</sequence>
<dbReference type="EnsemblMetazoa" id="G32274.1">
    <property type="protein sequence ID" value="G32274.1:cds"/>
    <property type="gene ID" value="G32274"/>
</dbReference>
<evidence type="ECO:0000313" key="2">
    <source>
        <dbReference type="Proteomes" id="UP000005408"/>
    </source>
</evidence>